<dbReference type="GO" id="GO:0016539">
    <property type="term" value="P:intein-mediated protein splicing"/>
    <property type="evidence" value="ECO:0007669"/>
    <property type="project" value="InterPro"/>
</dbReference>
<dbReference type="InterPro" id="IPR006142">
    <property type="entry name" value="INTEIN"/>
</dbReference>
<dbReference type="SUPFAM" id="SSF55608">
    <property type="entry name" value="Homing endonucleases"/>
    <property type="match status" value="2"/>
</dbReference>
<dbReference type="GO" id="GO:0004519">
    <property type="term" value="F:endonuclease activity"/>
    <property type="evidence" value="ECO:0007669"/>
    <property type="project" value="UniProtKB-KW"/>
</dbReference>
<feature type="domain" description="DOD-type homing endonuclease" evidence="1">
    <location>
        <begin position="8"/>
        <end position="132"/>
    </location>
</feature>
<dbReference type="InterPro" id="IPR027434">
    <property type="entry name" value="Homing_endonucl"/>
</dbReference>
<dbReference type="Gene3D" id="3.10.28.10">
    <property type="entry name" value="Homing endonucleases"/>
    <property type="match status" value="1"/>
</dbReference>
<organism evidence="2">
    <name type="scientific">uncultured archaeon pHGPA13</name>
    <dbReference type="NCBI Taxonomy" id="95173"/>
    <lineage>
        <taxon>Archaea</taxon>
        <taxon>environmental samples</taxon>
    </lineage>
</organism>
<dbReference type="InterPro" id="IPR004042">
    <property type="entry name" value="Intein_endonuc_central"/>
</dbReference>
<evidence type="ECO:0000313" key="2">
    <source>
        <dbReference type="EMBL" id="BAA86984.1"/>
    </source>
</evidence>
<reference evidence="2" key="1">
    <citation type="journal article" date="1999" name="Appl. Environ. Microbiol.">
        <title>Molecular phylogenetic analysis of archaeal intron-containing genes coding for rRNA obtained from a deep-subsurface geothermal water pool.</title>
        <authorList>
            <person name="Takai K."/>
            <person name="Horikoshi K."/>
        </authorList>
    </citation>
    <scope>NUCLEOTIDE SEQUENCE</scope>
</reference>
<keyword evidence="2" id="KW-0255">Endonuclease</keyword>
<dbReference type="PROSITE" id="PS50819">
    <property type="entry name" value="INTEIN_ENDONUCLEASE"/>
    <property type="match status" value="1"/>
</dbReference>
<dbReference type="Pfam" id="PF14528">
    <property type="entry name" value="LAGLIDADG_3"/>
    <property type="match status" value="2"/>
</dbReference>
<dbReference type="PRINTS" id="PR00379">
    <property type="entry name" value="INTEIN"/>
</dbReference>
<sequence>MNDDVWWLLGVIAGDGYVGKYFVEISDMHKENLEVVADAIRKLGCKPVITKDARERRYRLWVNSKAFADLIKGLGFPIPKPPFNHVAYVQGLYDAEGHVEYWRPKRTVRINFANKNWDIIRLVIETLTSIGVQKPYVRYSSRSYRVQLYRKEDVTPSRRT</sequence>
<proteinExistence type="predicted"/>
<keyword evidence="2" id="KW-0378">Hydrolase</keyword>
<dbReference type="EMBL" id="AB027540">
    <property type="protein sequence ID" value="BAA86984.1"/>
    <property type="molecule type" value="Genomic_DNA"/>
</dbReference>
<accession>Q9UWR3</accession>
<keyword evidence="2" id="KW-0540">Nuclease</keyword>
<evidence type="ECO:0000259" key="1">
    <source>
        <dbReference type="PROSITE" id="PS50819"/>
    </source>
</evidence>
<name>Q9UWR3_9ARCH</name>
<protein>
    <submittedName>
        <fullName evidence="2">Homing endonuclease</fullName>
    </submittedName>
</protein>
<dbReference type="InterPro" id="IPR004860">
    <property type="entry name" value="LAGLIDADG_dom"/>
</dbReference>
<dbReference type="AlphaFoldDB" id="Q9UWR3"/>